<dbReference type="Gene3D" id="3.40.50.1820">
    <property type="entry name" value="alpha/beta hydrolase"/>
    <property type="match status" value="1"/>
</dbReference>
<name>A0A370FE01_9BURK</name>
<keyword evidence="3" id="KW-1185">Reference proteome</keyword>
<dbReference type="Pfam" id="PF12697">
    <property type="entry name" value="Abhydrolase_6"/>
    <property type="match status" value="1"/>
</dbReference>
<dbReference type="AlphaFoldDB" id="A0A370FE01"/>
<evidence type="ECO:0000313" key="2">
    <source>
        <dbReference type="EMBL" id="RDI24271.1"/>
    </source>
</evidence>
<dbReference type="PANTHER" id="PTHR43798">
    <property type="entry name" value="MONOACYLGLYCEROL LIPASE"/>
    <property type="match status" value="1"/>
</dbReference>
<proteinExistence type="predicted"/>
<dbReference type="PRINTS" id="PR00111">
    <property type="entry name" value="ABHYDROLASE"/>
</dbReference>
<sequence>MTEAADAMQTPARPVLLLIPGLLCDEAVWQAQVQALAPVADCVVARHGMADTIEGMARQALALLPPGAHFSVAGHSMGGRCALEIWRQVPERVQRLALLDTGYQARPAGATGEAEAAQRMALLALARAEGMRAMGRQWACGMVHPARWDSPVFAQILDMIERFTPAQFEAQIRALLHRPEATDLLARITAPTLLLCGREDGWSPLSRHEEMQRHIPQAQLVAVEDCGHMSTMEQPEAVTAALQRWLDERPSQIQSRPK</sequence>
<accession>A0A370FE01</accession>
<dbReference type="Proteomes" id="UP000255265">
    <property type="component" value="Unassembled WGS sequence"/>
</dbReference>
<dbReference type="InterPro" id="IPR029058">
    <property type="entry name" value="AB_hydrolase_fold"/>
</dbReference>
<dbReference type="PANTHER" id="PTHR43798:SF29">
    <property type="entry name" value="AB HYDROLASE-1 DOMAIN-CONTAINING PROTEIN"/>
    <property type="match status" value="1"/>
</dbReference>
<dbReference type="InterPro" id="IPR050266">
    <property type="entry name" value="AB_hydrolase_sf"/>
</dbReference>
<gene>
    <name evidence="2" type="ORF">DFR41_105186</name>
</gene>
<evidence type="ECO:0000313" key="3">
    <source>
        <dbReference type="Proteomes" id="UP000255265"/>
    </source>
</evidence>
<dbReference type="SUPFAM" id="SSF53474">
    <property type="entry name" value="alpha/beta-Hydrolases"/>
    <property type="match status" value="1"/>
</dbReference>
<dbReference type="EMBL" id="QQAV01000005">
    <property type="protein sequence ID" value="RDI24271.1"/>
    <property type="molecule type" value="Genomic_DNA"/>
</dbReference>
<comment type="caution">
    <text evidence="2">The sequence shown here is derived from an EMBL/GenBank/DDBJ whole genome shotgun (WGS) entry which is preliminary data.</text>
</comment>
<reference evidence="2 3" key="1">
    <citation type="submission" date="2018-07" db="EMBL/GenBank/DDBJ databases">
        <title>Genomic Encyclopedia of Type Strains, Phase IV (KMG-IV): sequencing the most valuable type-strain genomes for metagenomic binning, comparative biology and taxonomic classification.</title>
        <authorList>
            <person name="Goeker M."/>
        </authorList>
    </citation>
    <scope>NUCLEOTIDE SEQUENCE [LARGE SCALE GENOMIC DNA]</scope>
    <source>
        <strain evidence="2 3">DSM 21352</strain>
    </source>
</reference>
<dbReference type="InterPro" id="IPR000073">
    <property type="entry name" value="AB_hydrolase_1"/>
</dbReference>
<evidence type="ECO:0000259" key="1">
    <source>
        <dbReference type="Pfam" id="PF12697"/>
    </source>
</evidence>
<organism evidence="2 3">
    <name type="scientific">Pseudacidovorax intermedius</name>
    <dbReference type="NCBI Taxonomy" id="433924"/>
    <lineage>
        <taxon>Bacteria</taxon>
        <taxon>Pseudomonadati</taxon>
        <taxon>Pseudomonadota</taxon>
        <taxon>Betaproteobacteria</taxon>
        <taxon>Burkholderiales</taxon>
        <taxon>Comamonadaceae</taxon>
        <taxon>Pseudacidovorax</taxon>
    </lineage>
</organism>
<protein>
    <submittedName>
        <fullName evidence="2">Pimeloyl-ACP methyl ester carboxylesterase</fullName>
    </submittedName>
</protein>
<feature type="domain" description="AB hydrolase-1" evidence="1">
    <location>
        <begin position="17"/>
        <end position="240"/>
    </location>
</feature>